<dbReference type="RefSeq" id="WP_003550845.1">
    <property type="nucleotide sequence ID" value="NZ_CABKOL010000106.1"/>
</dbReference>
<dbReference type="SMR" id="A0A6P1EAV0"/>
<gene>
    <name evidence="2" type="ORF">GQR93_14210</name>
</gene>
<dbReference type="InterPro" id="IPR036188">
    <property type="entry name" value="FAD/NAD-bd_sf"/>
</dbReference>
<dbReference type="InterPro" id="IPR050982">
    <property type="entry name" value="Auxin_biosynth/cation_transpt"/>
</dbReference>
<dbReference type="PANTHER" id="PTHR43539:SF89">
    <property type="entry name" value="NAD(P)-BINDING DOMAIN-CONTAINING PROTEIN"/>
    <property type="match status" value="1"/>
</dbReference>
<sequence>MAQHVSITVIGGGAAGIGFGAAVKSYGFRDFVILEKGEIGDSFRRWNRHTRFISPSFTTNGFGFPDLNAVTPETSPAYTLGTEHLSGRDYAYYLQKVAQNKSLPIRVHTEVEEVKTLPDHRYALQLVGQPPLVTDYVFIAIGDYAYPYVPKIPGSAYGIHYVDVKDYNHFKSGEEQVIIGGNESAFDLAINLAEKNIVNDLFSAESAFNSNDPDPGHRLSTYTYERYMAHADLINLNVGKSVLAIKHDHHGDDYVILFKDGSITKTENQPIFATGFANILSPLAEKLFINKDNRPVLDEHDESTILPNVFMLGPPGSTRRC</sequence>
<accession>A0A6P1EAV0</accession>
<dbReference type="Proteomes" id="UP000465035">
    <property type="component" value="Chromosome"/>
</dbReference>
<organism evidence="2 3">
    <name type="scientific">Lentilactobacillus hilgardii</name>
    <name type="common">Lactobacillus hilgardii</name>
    <dbReference type="NCBI Taxonomy" id="1588"/>
    <lineage>
        <taxon>Bacteria</taxon>
        <taxon>Bacillati</taxon>
        <taxon>Bacillota</taxon>
        <taxon>Bacilli</taxon>
        <taxon>Lactobacillales</taxon>
        <taxon>Lactobacillaceae</taxon>
        <taxon>Lentilactobacillus</taxon>
    </lineage>
</organism>
<keyword evidence="1" id="KW-0560">Oxidoreductase</keyword>
<evidence type="ECO:0000313" key="3">
    <source>
        <dbReference type="Proteomes" id="UP000465035"/>
    </source>
</evidence>
<dbReference type="Gene3D" id="3.50.50.60">
    <property type="entry name" value="FAD/NAD(P)-binding domain"/>
    <property type="match status" value="2"/>
</dbReference>
<name>A0A6P1EAV0_LENHI</name>
<evidence type="ECO:0000256" key="1">
    <source>
        <dbReference type="ARBA" id="ARBA00023002"/>
    </source>
</evidence>
<dbReference type="PANTHER" id="PTHR43539">
    <property type="entry name" value="FLAVIN-BINDING MONOOXYGENASE-LIKE PROTEIN (AFU_ORTHOLOGUE AFUA_4G09220)"/>
    <property type="match status" value="1"/>
</dbReference>
<dbReference type="GO" id="GO:0004497">
    <property type="term" value="F:monooxygenase activity"/>
    <property type="evidence" value="ECO:0007669"/>
    <property type="project" value="TreeGrafter"/>
</dbReference>
<dbReference type="AlphaFoldDB" id="A0A6P1EAV0"/>
<reference evidence="2 3" key="1">
    <citation type="submission" date="2019-12" db="EMBL/GenBank/DDBJ databases">
        <title>Lactobacillus hilgardii FLUB.</title>
        <authorList>
            <person name="Gustaw K."/>
        </authorList>
    </citation>
    <scope>NUCLEOTIDE SEQUENCE [LARGE SCALE GENOMIC DNA]</scope>
    <source>
        <strain evidence="2 3">FLUB</strain>
    </source>
</reference>
<proteinExistence type="predicted"/>
<evidence type="ECO:0000313" key="2">
    <source>
        <dbReference type="EMBL" id="QHB53260.1"/>
    </source>
</evidence>
<dbReference type="GO" id="GO:0050660">
    <property type="term" value="F:flavin adenine dinucleotide binding"/>
    <property type="evidence" value="ECO:0007669"/>
    <property type="project" value="TreeGrafter"/>
</dbReference>
<dbReference type="SUPFAM" id="SSF51905">
    <property type="entry name" value="FAD/NAD(P)-binding domain"/>
    <property type="match status" value="1"/>
</dbReference>
<protein>
    <submittedName>
        <fullName evidence="2">NAD(P)-binding domain-containing protein</fullName>
    </submittedName>
</protein>
<dbReference type="EMBL" id="CP047121">
    <property type="protein sequence ID" value="QHB53260.1"/>
    <property type="molecule type" value="Genomic_DNA"/>
</dbReference>
<dbReference type="Pfam" id="PF13738">
    <property type="entry name" value="Pyr_redox_3"/>
    <property type="match status" value="1"/>
</dbReference>
<dbReference type="GeneID" id="69059526"/>